<evidence type="ECO:0000313" key="3">
    <source>
        <dbReference type="Proteomes" id="UP000030130"/>
    </source>
</evidence>
<gene>
    <name evidence="2" type="ORF">HR08_05045</name>
</gene>
<evidence type="ECO:0000313" key="2">
    <source>
        <dbReference type="EMBL" id="KGN85847.1"/>
    </source>
</evidence>
<dbReference type="STRING" id="111105.HR09_02355"/>
<dbReference type="eggNOG" id="ENOG50332P9">
    <property type="taxonomic scope" value="Bacteria"/>
</dbReference>
<proteinExistence type="predicted"/>
<dbReference type="AlphaFoldDB" id="A0A0A2F736"/>
<comment type="caution">
    <text evidence="2">The sequence shown here is derived from an EMBL/GenBank/DDBJ whole genome shotgun (WGS) entry which is preliminary data.</text>
</comment>
<protein>
    <submittedName>
        <fullName evidence="2">Secretion protein</fullName>
    </submittedName>
</protein>
<name>A0A0A2F736_9PORP</name>
<sequence length="222" mass="25199">MRKLLFLLVLGLCFNLIGRAQEPLISTSFEGPGFDPGWTTGVSDAITTSPQPYPTTGLEPWEQWDLTDPQGGFGYVHSGDSAAWIGATLDQTSIHDWLMTPKFKVPAGGSTLIKYWLWYHSEATYVNRFYIMIYDYAKEAWEQGYLLANEFNSPLHYVEEYSFDLAQWKGKSIKVAFVKNGTYQLAMDDVRIVNYQGLQEIDQVGIRVYPNPVTDVLMLENA</sequence>
<dbReference type="RefSeq" id="WP_235315030.1">
    <property type="nucleotide sequence ID" value="NZ_JRAI01000047.1"/>
</dbReference>
<dbReference type="NCBIfam" id="NF038128">
    <property type="entry name" value="choice_anch_J"/>
    <property type="match status" value="1"/>
</dbReference>
<dbReference type="EMBL" id="JRAI01000047">
    <property type="protein sequence ID" value="KGN85847.1"/>
    <property type="molecule type" value="Genomic_DNA"/>
</dbReference>
<accession>A0A0A2F736</accession>
<feature type="chain" id="PRO_5001987269" evidence="1">
    <location>
        <begin position="21"/>
        <end position="222"/>
    </location>
</feature>
<feature type="signal peptide" evidence="1">
    <location>
        <begin position="1"/>
        <end position="20"/>
    </location>
</feature>
<feature type="non-terminal residue" evidence="2">
    <location>
        <position position="222"/>
    </location>
</feature>
<organism evidence="2 3">
    <name type="scientific">Porphyromonas gulae</name>
    <dbReference type="NCBI Taxonomy" id="111105"/>
    <lineage>
        <taxon>Bacteria</taxon>
        <taxon>Pseudomonadati</taxon>
        <taxon>Bacteroidota</taxon>
        <taxon>Bacteroidia</taxon>
        <taxon>Bacteroidales</taxon>
        <taxon>Porphyromonadaceae</taxon>
        <taxon>Porphyromonas</taxon>
    </lineage>
</organism>
<keyword evidence="1" id="KW-0732">Signal</keyword>
<dbReference type="Proteomes" id="UP000030130">
    <property type="component" value="Unassembled WGS sequence"/>
</dbReference>
<reference evidence="2 3" key="1">
    <citation type="submission" date="2014-08" db="EMBL/GenBank/DDBJ databases">
        <title>Porphyromonas gulae strain:COT-052_OH1451 Genome sequencing.</title>
        <authorList>
            <person name="Wallis C."/>
            <person name="Deusch O."/>
            <person name="O'Flynn C."/>
            <person name="Davis I."/>
            <person name="Jospin G."/>
            <person name="Darling A.E."/>
            <person name="Coil D.A."/>
            <person name="Alexiev A."/>
            <person name="Horsfall A."/>
            <person name="Kirkwood N."/>
            <person name="Harris S."/>
            <person name="Eisen J.A."/>
        </authorList>
    </citation>
    <scope>NUCLEOTIDE SEQUENCE [LARGE SCALE GENOMIC DNA]</scope>
    <source>
        <strain evidence="3">COT-052 OH1451</strain>
    </source>
</reference>
<dbReference type="Gene3D" id="2.60.120.200">
    <property type="match status" value="1"/>
</dbReference>
<evidence type="ECO:0000256" key="1">
    <source>
        <dbReference type="SAM" id="SignalP"/>
    </source>
</evidence>